<name>A0AAJ6YEA3_9HYME</name>
<dbReference type="PROSITE" id="PS50067">
    <property type="entry name" value="KINESIN_MOTOR_2"/>
    <property type="match status" value="1"/>
</dbReference>
<dbReference type="SUPFAM" id="SSF52540">
    <property type="entry name" value="P-loop containing nucleoside triphosphate hydrolases"/>
    <property type="match status" value="1"/>
</dbReference>
<evidence type="ECO:0000256" key="1">
    <source>
        <dbReference type="ARBA" id="ARBA00004245"/>
    </source>
</evidence>
<dbReference type="InterPro" id="IPR027640">
    <property type="entry name" value="Kinesin-like_fam"/>
</dbReference>
<keyword evidence="6" id="KW-0206">Cytoskeleton</keyword>
<evidence type="ECO:0000256" key="3">
    <source>
        <dbReference type="ARBA" id="ARBA00022840"/>
    </source>
</evidence>
<keyword evidence="9" id="KW-1185">Reference proteome</keyword>
<dbReference type="AlphaFoldDB" id="A0AAJ6YEA3"/>
<proteinExistence type="inferred from homology"/>
<dbReference type="GO" id="GO:0007018">
    <property type="term" value="P:microtubule-based movement"/>
    <property type="evidence" value="ECO:0007669"/>
    <property type="project" value="InterPro"/>
</dbReference>
<keyword evidence="4" id="KW-0175">Coiled coil</keyword>
<reference evidence="10" key="1">
    <citation type="submission" date="2025-08" db="UniProtKB">
        <authorList>
            <consortium name="RefSeq"/>
        </authorList>
    </citation>
    <scope>IDENTIFICATION</scope>
</reference>
<evidence type="ECO:0000259" key="8">
    <source>
        <dbReference type="PROSITE" id="PS50067"/>
    </source>
</evidence>
<dbReference type="PRINTS" id="PR00380">
    <property type="entry name" value="KINESINHEAVY"/>
</dbReference>
<dbReference type="InterPro" id="IPR001752">
    <property type="entry name" value="Kinesin_motor_dom"/>
</dbReference>
<feature type="binding site" evidence="7">
    <location>
        <begin position="91"/>
        <end position="98"/>
    </location>
    <ligand>
        <name>ATP</name>
        <dbReference type="ChEBI" id="CHEBI:30616"/>
    </ligand>
</feature>
<dbReference type="GO" id="GO:0000278">
    <property type="term" value="P:mitotic cell cycle"/>
    <property type="evidence" value="ECO:0007669"/>
    <property type="project" value="TreeGrafter"/>
</dbReference>
<evidence type="ECO:0000313" key="9">
    <source>
        <dbReference type="Proteomes" id="UP000695007"/>
    </source>
</evidence>
<dbReference type="RefSeq" id="XP_011496477.1">
    <property type="nucleotide sequence ID" value="XM_011498175.1"/>
</dbReference>
<evidence type="ECO:0000313" key="10">
    <source>
        <dbReference type="RefSeq" id="XP_011496477.1"/>
    </source>
</evidence>
<sequence length="474" mass="54816">MSSNIEVAIKVRPLLKKEKEDNLNIQWDIRNYVVTRTSVQSMKRKRSEAEKFYFDHIFDAENTNCDVFERIVKRIVSSAVDGYNGTVIAYGQSNSGKTHTMLGTANDHGIIPQSAKYMFDLAKKLQDRKLTFKVSYFEIYNNTVNDLIDINNTNLKLRQSISNLVQVVSCKEELVSDSKSILNIIAKGEQNRRVRQSSMNNRNDRSHTVLRINIENKDKRNKYHLHNRFSQLNLVDLAGHKSLSNYQSKDDCHINMSLSMLSIIIVQLNRFSDTEKYINFRESKLTQCLLPSFGGNAQTAFICTVSPVAIEETQTTLWFAFRAANVRNKPKLNIILFYKLELVTKICSFHRFLKVKMKRLLDKLIQIQEENKLTCQSNPSNCRISQVMKIIKNNRSKFSLDLIVPVINEDDVFSALQQFKRDLEKLHDKLAFLADFITTNENILSLLQSIENDFDHLEPKAVLLETFIDILIKD</sequence>
<accession>A0AAJ6YEA3</accession>
<keyword evidence="5 7" id="KW-0505">Motor protein</keyword>
<dbReference type="GO" id="GO:0008017">
    <property type="term" value="F:microtubule binding"/>
    <property type="evidence" value="ECO:0007669"/>
    <property type="project" value="InterPro"/>
</dbReference>
<dbReference type="Pfam" id="PF00225">
    <property type="entry name" value="Kinesin"/>
    <property type="match status" value="1"/>
</dbReference>
<dbReference type="GeneID" id="105361073"/>
<protein>
    <submittedName>
        <fullName evidence="10">Kinesin-related protein 11-like isoform X1</fullName>
    </submittedName>
</protein>
<evidence type="ECO:0000256" key="6">
    <source>
        <dbReference type="ARBA" id="ARBA00023212"/>
    </source>
</evidence>
<dbReference type="SMART" id="SM00129">
    <property type="entry name" value="KISc"/>
    <property type="match status" value="1"/>
</dbReference>
<dbReference type="KEGG" id="csol:105361073"/>
<dbReference type="GO" id="GO:0003777">
    <property type="term" value="F:microtubule motor activity"/>
    <property type="evidence" value="ECO:0007669"/>
    <property type="project" value="InterPro"/>
</dbReference>
<organism evidence="9 10">
    <name type="scientific">Ceratosolen solmsi marchali</name>
    <dbReference type="NCBI Taxonomy" id="326594"/>
    <lineage>
        <taxon>Eukaryota</taxon>
        <taxon>Metazoa</taxon>
        <taxon>Ecdysozoa</taxon>
        <taxon>Arthropoda</taxon>
        <taxon>Hexapoda</taxon>
        <taxon>Insecta</taxon>
        <taxon>Pterygota</taxon>
        <taxon>Neoptera</taxon>
        <taxon>Endopterygota</taxon>
        <taxon>Hymenoptera</taxon>
        <taxon>Apocrita</taxon>
        <taxon>Proctotrupomorpha</taxon>
        <taxon>Chalcidoidea</taxon>
        <taxon>Agaonidae</taxon>
        <taxon>Agaoninae</taxon>
        <taxon>Ceratosolen</taxon>
    </lineage>
</organism>
<comment type="similarity">
    <text evidence="7">Belongs to the TRAFAC class myosin-kinesin ATPase superfamily. Kinesin family.</text>
</comment>
<gene>
    <name evidence="10" type="primary">LOC105361073</name>
</gene>
<keyword evidence="6" id="KW-0963">Cytoplasm</keyword>
<feature type="domain" description="Kinesin motor" evidence="8">
    <location>
        <begin position="4"/>
        <end position="326"/>
    </location>
</feature>
<dbReference type="PANTHER" id="PTHR47968:SF75">
    <property type="entry name" value="CENTROMERE-ASSOCIATED PROTEIN E"/>
    <property type="match status" value="1"/>
</dbReference>
<evidence type="ECO:0000256" key="4">
    <source>
        <dbReference type="ARBA" id="ARBA00023054"/>
    </source>
</evidence>
<dbReference type="InterPro" id="IPR036961">
    <property type="entry name" value="Kinesin_motor_dom_sf"/>
</dbReference>
<comment type="subcellular location">
    <subcellularLocation>
        <location evidence="1">Cytoplasm</location>
        <location evidence="1">Cytoskeleton</location>
    </subcellularLocation>
</comment>
<dbReference type="InterPro" id="IPR027417">
    <property type="entry name" value="P-loop_NTPase"/>
</dbReference>
<dbReference type="GO" id="GO:0005524">
    <property type="term" value="F:ATP binding"/>
    <property type="evidence" value="ECO:0007669"/>
    <property type="project" value="UniProtKB-UniRule"/>
</dbReference>
<dbReference type="GO" id="GO:0005874">
    <property type="term" value="C:microtubule"/>
    <property type="evidence" value="ECO:0007669"/>
    <property type="project" value="TreeGrafter"/>
</dbReference>
<dbReference type="Gene3D" id="3.40.850.10">
    <property type="entry name" value="Kinesin motor domain"/>
    <property type="match status" value="1"/>
</dbReference>
<dbReference type="PANTHER" id="PTHR47968">
    <property type="entry name" value="CENTROMERE PROTEIN E"/>
    <property type="match status" value="1"/>
</dbReference>
<keyword evidence="3 7" id="KW-0067">ATP-binding</keyword>
<evidence type="ECO:0000256" key="7">
    <source>
        <dbReference type="PROSITE-ProRule" id="PRU00283"/>
    </source>
</evidence>
<evidence type="ECO:0000256" key="5">
    <source>
        <dbReference type="ARBA" id="ARBA00023175"/>
    </source>
</evidence>
<keyword evidence="2 7" id="KW-0547">Nucleotide-binding</keyword>
<dbReference type="Proteomes" id="UP000695007">
    <property type="component" value="Unplaced"/>
</dbReference>
<evidence type="ECO:0000256" key="2">
    <source>
        <dbReference type="ARBA" id="ARBA00022741"/>
    </source>
</evidence>